<dbReference type="InterPro" id="IPR051678">
    <property type="entry name" value="AGP_Transferase"/>
</dbReference>
<keyword evidence="3" id="KW-1185">Reference proteome</keyword>
<dbReference type="InterPro" id="IPR011009">
    <property type="entry name" value="Kinase-like_dom_sf"/>
</dbReference>
<protein>
    <recommendedName>
        <fullName evidence="1">Aminoglycoside phosphotransferase domain-containing protein</fullName>
    </recommendedName>
</protein>
<dbReference type="EMBL" id="ACYE01000517">
    <property type="protein sequence ID" value="EFE37215.1"/>
    <property type="molecule type" value="Genomic_DNA"/>
</dbReference>
<dbReference type="Pfam" id="PF01636">
    <property type="entry name" value="APH"/>
    <property type="match status" value="1"/>
</dbReference>
<sequence length="357" mass="40135">MPETTGLTKEYRGVEPPAGVHLPTVAEILEMCTADDKHPAGLAFPFEAPVFWIKYGFAVEWNEVLAQAMAHRELLKLRSRARVPAVFYAFEIARKTYIVMEYISGRSGSQILESTSEPAERKEVYRQVAFMVQELLRIPIPPNSRPAAIDGGKFTHLIFSDYEASRHYHNADQLEQHFNLFMKMAKREPKIQGLSREPLVFSHPDIWPGNIIIGDDGCTTIIDFAGASILPSSFVKYSITTTKKYREYDLMPWVDIPCPDGIDNVKALFAISGPMVMGSGSFARAGSRVPGHGDPVPEHNLKGDDGNFSICPSYDVHDERNTECTILLLSEEMRIKQPATAQNSLTKYYFHLEEKYG</sequence>
<comment type="caution">
    <text evidence="2">The sequence shown here is derived from an EMBL/GenBank/DDBJ whole genome shotgun (WGS) entry which is preliminary data.</text>
</comment>
<dbReference type="PANTHER" id="PTHR21310:SF15">
    <property type="entry name" value="AMINOGLYCOSIDE PHOSPHOTRANSFERASE DOMAIN-CONTAINING PROTEIN"/>
    <property type="match status" value="1"/>
</dbReference>
<accession>D4DLP2</accession>
<evidence type="ECO:0000259" key="1">
    <source>
        <dbReference type="Pfam" id="PF01636"/>
    </source>
</evidence>
<dbReference type="Proteomes" id="UP000008383">
    <property type="component" value="Unassembled WGS sequence"/>
</dbReference>
<evidence type="ECO:0000313" key="2">
    <source>
        <dbReference type="EMBL" id="EFE37215.1"/>
    </source>
</evidence>
<feature type="domain" description="Aminoglycoside phosphotransferase" evidence="1">
    <location>
        <begin position="70"/>
        <end position="229"/>
    </location>
</feature>
<dbReference type="HOGENOM" id="CLU_058485_0_0_1"/>
<dbReference type="Gene3D" id="3.90.1200.10">
    <property type="match status" value="1"/>
</dbReference>
<dbReference type="InterPro" id="IPR002575">
    <property type="entry name" value="Aminoglycoside_PTrfase"/>
</dbReference>
<dbReference type="KEGG" id="tve:TRV_08116"/>
<dbReference type="GeneID" id="9583755"/>
<evidence type="ECO:0000313" key="3">
    <source>
        <dbReference type="Proteomes" id="UP000008383"/>
    </source>
</evidence>
<gene>
    <name evidence="2" type="ORF">TRV_08116</name>
</gene>
<dbReference type="RefSeq" id="XP_003017860.1">
    <property type="nucleotide sequence ID" value="XM_003017814.1"/>
</dbReference>
<dbReference type="SUPFAM" id="SSF56112">
    <property type="entry name" value="Protein kinase-like (PK-like)"/>
    <property type="match status" value="1"/>
</dbReference>
<reference evidence="3" key="1">
    <citation type="journal article" date="2011" name="Genome Biol.">
        <title>Comparative and functional genomics provide insights into the pathogenicity of dermatophytic fungi.</title>
        <authorList>
            <person name="Burmester A."/>
            <person name="Shelest E."/>
            <person name="Gloeckner G."/>
            <person name="Heddergott C."/>
            <person name="Schindler S."/>
            <person name="Staib P."/>
            <person name="Heidel A."/>
            <person name="Felder M."/>
            <person name="Petzold A."/>
            <person name="Szafranski K."/>
            <person name="Feuermann M."/>
            <person name="Pedruzzi I."/>
            <person name="Priebe S."/>
            <person name="Groth M."/>
            <person name="Winkler R."/>
            <person name="Li W."/>
            <person name="Kniemeyer O."/>
            <person name="Schroeckh V."/>
            <person name="Hertweck C."/>
            <person name="Hube B."/>
            <person name="White T.C."/>
            <person name="Platzer M."/>
            <person name="Guthke R."/>
            <person name="Heitman J."/>
            <person name="Woestemeyer J."/>
            <person name="Zipfel P.F."/>
            <person name="Monod M."/>
            <person name="Brakhage A.A."/>
        </authorList>
    </citation>
    <scope>NUCLEOTIDE SEQUENCE [LARGE SCALE GENOMIC DNA]</scope>
    <source>
        <strain evidence="3">HKI 0517</strain>
    </source>
</reference>
<dbReference type="PANTHER" id="PTHR21310">
    <property type="entry name" value="AMINOGLYCOSIDE PHOSPHOTRANSFERASE-RELATED-RELATED"/>
    <property type="match status" value="1"/>
</dbReference>
<proteinExistence type="predicted"/>
<name>D4DLP2_TRIVH</name>
<organism evidence="2 3">
    <name type="scientific">Trichophyton verrucosum (strain HKI 0517)</name>
    <dbReference type="NCBI Taxonomy" id="663202"/>
    <lineage>
        <taxon>Eukaryota</taxon>
        <taxon>Fungi</taxon>
        <taxon>Dikarya</taxon>
        <taxon>Ascomycota</taxon>
        <taxon>Pezizomycotina</taxon>
        <taxon>Eurotiomycetes</taxon>
        <taxon>Eurotiomycetidae</taxon>
        <taxon>Onygenales</taxon>
        <taxon>Arthrodermataceae</taxon>
        <taxon>Trichophyton</taxon>
    </lineage>
</organism>
<dbReference type="AlphaFoldDB" id="D4DLP2"/>
<dbReference type="OrthoDB" id="3250044at2759"/>